<feature type="domain" description="Thymidylate kinase-like" evidence="12">
    <location>
        <begin position="8"/>
        <end position="196"/>
    </location>
</feature>
<evidence type="ECO:0000256" key="7">
    <source>
        <dbReference type="ARBA" id="ARBA00022777"/>
    </source>
</evidence>
<proteinExistence type="inferred from homology"/>
<dbReference type="PANTHER" id="PTHR10344">
    <property type="entry name" value="THYMIDYLATE KINASE"/>
    <property type="match status" value="1"/>
</dbReference>
<dbReference type="EMBL" id="MDTU01000001">
    <property type="protein sequence ID" value="ODN43543.1"/>
    <property type="molecule type" value="Genomic_DNA"/>
</dbReference>
<keyword evidence="14" id="KW-1185">Reference proteome</keyword>
<dbReference type="PROSITE" id="PS01331">
    <property type="entry name" value="THYMIDYLATE_KINASE"/>
    <property type="match status" value="1"/>
</dbReference>
<dbReference type="Proteomes" id="UP000094329">
    <property type="component" value="Unassembled WGS sequence"/>
</dbReference>
<dbReference type="Pfam" id="PF02223">
    <property type="entry name" value="Thymidylate_kin"/>
    <property type="match status" value="1"/>
</dbReference>
<comment type="caution">
    <text evidence="13">The sequence shown here is derived from an EMBL/GenBank/DDBJ whole genome shotgun (WGS) entry which is preliminary data.</text>
</comment>
<reference evidence="13 14" key="1">
    <citation type="submission" date="2016-08" db="EMBL/GenBank/DDBJ databases">
        <title>Draft genome sequence of Candidatus Piscirickettsia litoralis, from seawater.</title>
        <authorList>
            <person name="Wan X."/>
            <person name="Lee A.J."/>
            <person name="Hou S."/>
            <person name="Donachie S.P."/>
        </authorList>
    </citation>
    <scope>NUCLEOTIDE SEQUENCE [LARGE SCALE GENOMIC DNA]</scope>
    <source>
        <strain evidence="13 14">Y2</strain>
    </source>
</reference>
<dbReference type="Gene3D" id="3.40.50.300">
    <property type="entry name" value="P-loop containing nucleotide triphosphate hydrolases"/>
    <property type="match status" value="1"/>
</dbReference>
<dbReference type="HAMAP" id="MF_00165">
    <property type="entry name" value="Thymidylate_kinase"/>
    <property type="match status" value="1"/>
</dbReference>
<evidence type="ECO:0000256" key="8">
    <source>
        <dbReference type="ARBA" id="ARBA00022840"/>
    </source>
</evidence>
<protein>
    <recommendedName>
        <fullName evidence="3 11">Thymidylate kinase</fullName>
        <ecNumber evidence="2 11">2.7.4.9</ecNumber>
    </recommendedName>
    <alternativeName>
        <fullName evidence="9 11">dTMP kinase</fullName>
    </alternativeName>
</protein>
<gene>
    <name evidence="11" type="primary">tmk</name>
    <name evidence="13" type="ORF">BGC07_12230</name>
</gene>
<dbReference type="RefSeq" id="WP_069313341.1">
    <property type="nucleotide sequence ID" value="NZ_MDTU01000001.1"/>
</dbReference>
<dbReference type="EC" id="2.7.4.9" evidence="2 11"/>
<feature type="binding site" evidence="11">
    <location>
        <begin position="10"/>
        <end position="17"/>
    </location>
    <ligand>
        <name>ATP</name>
        <dbReference type="ChEBI" id="CHEBI:30616"/>
    </ligand>
</feature>
<dbReference type="GO" id="GO:0016301">
    <property type="term" value="F:kinase activity"/>
    <property type="evidence" value="ECO:0007669"/>
    <property type="project" value="UniProtKB-KW"/>
</dbReference>
<evidence type="ECO:0000313" key="14">
    <source>
        <dbReference type="Proteomes" id="UP000094329"/>
    </source>
</evidence>
<evidence type="ECO:0000256" key="5">
    <source>
        <dbReference type="ARBA" id="ARBA00022727"/>
    </source>
</evidence>
<dbReference type="InterPro" id="IPR027417">
    <property type="entry name" value="P-loop_NTPase"/>
</dbReference>
<name>A0ABX3A3Y3_9GAMM</name>
<dbReference type="NCBIfam" id="TIGR00041">
    <property type="entry name" value="DTMP_kinase"/>
    <property type="match status" value="1"/>
</dbReference>
<evidence type="ECO:0000259" key="12">
    <source>
        <dbReference type="Pfam" id="PF02223"/>
    </source>
</evidence>
<comment type="similarity">
    <text evidence="1 11">Belongs to the thymidylate kinase family.</text>
</comment>
<evidence type="ECO:0000256" key="3">
    <source>
        <dbReference type="ARBA" id="ARBA00017144"/>
    </source>
</evidence>
<evidence type="ECO:0000256" key="9">
    <source>
        <dbReference type="ARBA" id="ARBA00029962"/>
    </source>
</evidence>
<comment type="catalytic activity">
    <reaction evidence="10 11">
        <text>dTMP + ATP = dTDP + ADP</text>
        <dbReference type="Rhea" id="RHEA:13517"/>
        <dbReference type="ChEBI" id="CHEBI:30616"/>
        <dbReference type="ChEBI" id="CHEBI:58369"/>
        <dbReference type="ChEBI" id="CHEBI:63528"/>
        <dbReference type="ChEBI" id="CHEBI:456216"/>
        <dbReference type="EC" id="2.7.4.9"/>
    </reaction>
</comment>
<dbReference type="InterPro" id="IPR018094">
    <property type="entry name" value="Thymidylate_kinase"/>
</dbReference>
<dbReference type="InterPro" id="IPR018095">
    <property type="entry name" value="Thymidylate_kin_CS"/>
</dbReference>
<dbReference type="InterPro" id="IPR039430">
    <property type="entry name" value="Thymidylate_kin-like_dom"/>
</dbReference>
<evidence type="ECO:0000256" key="4">
    <source>
        <dbReference type="ARBA" id="ARBA00022679"/>
    </source>
</evidence>
<keyword evidence="4 11" id="KW-0808">Transferase</keyword>
<evidence type="ECO:0000256" key="10">
    <source>
        <dbReference type="ARBA" id="ARBA00048743"/>
    </source>
</evidence>
<organism evidence="13 14">
    <name type="scientific">Piscirickettsia litoralis</name>
    <dbReference type="NCBI Taxonomy" id="1891921"/>
    <lineage>
        <taxon>Bacteria</taxon>
        <taxon>Pseudomonadati</taxon>
        <taxon>Pseudomonadota</taxon>
        <taxon>Gammaproteobacteria</taxon>
        <taxon>Thiotrichales</taxon>
        <taxon>Piscirickettsiaceae</taxon>
        <taxon>Piscirickettsia</taxon>
    </lineage>
</organism>
<dbReference type="PANTHER" id="PTHR10344:SF4">
    <property type="entry name" value="UMP-CMP KINASE 2, MITOCHONDRIAL"/>
    <property type="match status" value="1"/>
</dbReference>
<keyword evidence="5 11" id="KW-0545">Nucleotide biosynthesis</keyword>
<keyword evidence="8 11" id="KW-0067">ATP-binding</keyword>
<sequence length="206" mass="23096">MSGQFVVVEGLEGAGKSTVLSVIEEYLIKKICSVMKTREPGGTALAEEIRSLLLKHDANEVIVPEAELLLMYASRVQHIELKIKPALQQGQWVLCDRFALSSFAYQGGGRNLSMSTLQQVHDAVVQGFSPNLTFYLDIDPLLGLERAKRRGELDRIEQEKVDFFIRAREVYLEHAHSDPTVILINAEQSMEKVANDVCQQLDKVIL</sequence>
<dbReference type="SUPFAM" id="SSF52540">
    <property type="entry name" value="P-loop containing nucleoside triphosphate hydrolases"/>
    <property type="match status" value="1"/>
</dbReference>
<keyword evidence="6 11" id="KW-0547">Nucleotide-binding</keyword>
<evidence type="ECO:0000256" key="2">
    <source>
        <dbReference type="ARBA" id="ARBA00012980"/>
    </source>
</evidence>
<evidence type="ECO:0000256" key="11">
    <source>
        <dbReference type="HAMAP-Rule" id="MF_00165"/>
    </source>
</evidence>
<evidence type="ECO:0000256" key="6">
    <source>
        <dbReference type="ARBA" id="ARBA00022741"/>
    </source>
</evidence>
<accession>A0ABX3A3Y3</accession>
<evidence type="ECO:0000256" key="1">
    <source>
        <dbReference type="ARBA" id="ARBA00009776"/>
    </source>
</evidence>
<comment type="function">
    <text evidence="11">Phosphorylation of dTMP to form dTDP in both de novo and salvage pathways of dTTP synthesis.</text>
</comment>
<evidence type="ECO:0000313" key="13">
    <source>
        <dbReference type="EMBL" id="ODN43543.1"/>
    </source>
</evidence>
<dbReference type="CDD" id="cd01672">
    <property type="entry name" value="TMPK"/>
    <property type="match status" value="1"/>
</dbReference>
<keyword evidence="7 11" id="KW-0418">Kinase</keyword>